<dbReference type="AlphaFoldDB" id="A0AAD3T1L4"/>
<evidence type="ECO:0000313" key="2">
    <source>
        <dbReference type="EMBL" id="GMH21963.1"/>
    </source>
</evidence>
<dbReference type="Gene3D" id="3.40.640.10">
    <property type="entry name" value="Type I PLP-dependent aspartate aminotransferase-like (Major domain)"/>
    <property type="match status" value="1"/>
</dbReference>
<comment type="caution">
    <text evidence="2">The sequence shown here is derived from an EMBL/GenBank/DDBJ whole genome shotgun (WGS) entry which is preliminary data.</text>
</comment>
<dbReference type="GO" id="GO:0019464">
    <property type="term" value="P:glycine decarboxylation via glycine cleavage system"/>
    <property type="evidence" value="ECO:0007669"/>
    <property type="project" value="TreeGrafter"/>
</dbReference>
<gene>
    <name evidence="2" type="ORF">Nepgr_023806</name>
</gene>
<dbReference type="Proteomes" id="UP001279734">
    <property type="component" value="Unassembled WGS sequence"/>
</dbReference>
<evidence type="ECO:0008006" key="4">
    <source>
        <dbReference type="Google" id="ProtNLM"/>
    </source>
</evidence>
<dbReference type="SUPFAM" id="SSF53383">
    <property type="entry name" value="PLP-dependent transferases"/>
    <property type="match status" value="1"/>
</dbReference>
<dbReference type="PANTHER" id="PTHR11773:SF1">
    <property type="entry name" value="GLYCINE DEHYDROGENASE (DECARBOXYLATING), MITOCHONDRIAL"/>
    <property type="match status" value="1"/>
</dbReference>
<dbReference type="GO" id="GO:0016594">
    <property type="term" value="F:glycine binding"/>
    <property type="evidence" value="ECO:0007669"/>
    <property type="project" value="TreeGrafter"/>
</dbReference>
<dbReference type="GO" id="GO:0005960">
    <property type="term" value="C:glycine cleavage complex"/>
    <property type="evidence" value="ECO:0007669"/>
    <property type="project" value="TreeGrafter"/>
</dbReference>
<dbReference type="GO" id="GO:0004375">
    <property type="term" value="F:glycine dehydrogenase (decarboxylating) activity"/>
    <property type="evidence" value="ECO:0007669"/>
    <property type="project" value="InterPro"/>
</dbReference>
<dbReference type="InterPro" id="IPR020581">
    <property type="entry name" value="GDC_P"/>
</dbReference>
<feature type="chain" id="PRO_5042164803" description="Glycine dehydrogenase (aminomethyl-transferring)" evidence="1">
    <location>
        <begin position="19"/>
        <end position="190"/>
    </location>
</feature>
<keyword evidence="3" id="KW-1185">Reference proteome</keyword>
<dbReference type="GO" id="GO:0005739">
    <property type="term" value="C:mitochondrion"/>
    <property type="evidence" value="ECO:0007669"/>
    <property type="project" value="TreeGrafter"/>
</dbReference>
<dbReference type="GO" id="GO:0030170">
    <property type="term" value="F:pyridoxal phosphate binding"/>
    <property type="evidence" value="ECO:0007669"/>
    <property type="project" value="TreeGrafter"/>
</dbReference>
<dbReference type="PANTHER" id="PTHR11773">
    <property type="entry name" value="GLYCINE DEHYDROGENASE, DECARBOXYLATING"/>
    <property type="match status" value="1"/>
</dbReference>
<name>A0AAD3T1L4_NEPGR</name>
<accession>A0AAD3T1L4</accession>
<sequence>MVVSMLLLSLSFTWKVSGDHHRNVCIIPVPAHRTNPASAAMCGMKIMSVGTDAKGNINIEDLIKAVEANKDNLSALMVTYPSIHGVSEEGIDESCEIIHDNRGQVYMDGANMNAQVGPTSPGWIGADVCHLNLHKIFCIPHGGGGPGMRPIGVKKHLVPFLPSHPVLLSLSFTWKVLAPYSCPITVLRTV</sequence>
<dbReference type="InterPro" id="IPR015421">
    <property type="entry name" value="PyrdxlP-dep_Trfase_major"/>
</dbReference>
<evidence type="ECO:0000313" key="3">
    <source>
        <dbReference type="Proteomes" id="UP001279734"/>
    </source>
</evidence>
<evidence type="ECO:0000256" key="1">
    <source>
        <dbReference type="SAM" id="SignalP"/>
    </source>
</evidence>
<protein>
    <recommendedName>
        <fullName evidence="4">Glycine dehydrogenase (aminomethyl-transferring)</fullName>
    </recommendedName>
</protein>
<keyword evidence="1" id="KW-0732">Signal</keyword>
<proteinExistence type="predicted"/>
<organism evidence="2 3">
    <name type="scientific">Nepenthes gracilis</name>
    <name type="common">Slender pitcher plant</name>
    <dbReference type="NCBI Taxonomy" id="150966"/>
    <lineage>
        <taxon>Eukaryota</taxon>
        <taxon>Viridiplantae</taxon>
        <taxon>Streptophyta</taxon>
        <taxon>Embryophyta</taxon>
        <taxon>Tracheophyta</taxon>
        <taxon>Spermatophyta</taxon>
        <taxon>Magnoliopsida</taxon>
        <taxon>eudicotyledons</taxon>
        <taxon>Gunneridae</taxon>
        <taxon>Pentapetalae</taxon>
        <taxon>Caryophyllales</taxon>
        <taxon>Nepenthaceae</taxon>
        <taxon>Nepenthes</taxon>
    </lineage>
</organism>
<dbReference type="GO" id="GO:0009941">
    <property type="term" value="C:chloroplast envelope"/>
    <property type="evidence" value="ECO:0007669"/>
    <property type="project" value="TreeGrafter"/>
</dbReference>
<dbReference type="InterPro" id="IPR015424">
    <property type="entry name" value="PyrdxlP-dep_Trfase"/>
</dbReference>
<reference evidence="2" key="1">
    <citation type="submission" date="2023-05" db="EMBL/GenBank/DDBJ databases">
        <title>Nepenthes gracilis genome sequencing.</title>
        <authorList>
            <person name="Fukushima K."/>
        </authorList>
    </citation>
    <scope>NUCLEOTIDE SEQUENCE</scope>
    <source>
        <strain evidence="2">SING2019-196</strain>
    </source>
</reference>
<dbReference type="EMBL" id="BSYO01000024">
    <property type="protein sequence ID" value="GMH21963.1"/>
    <property type="molecule type" value="Genomic_DNA"/>
</dbReference>
<dbReference type="GO" id="GO:0048046">
    <property type="term" value="C:apoplast"/>
    <property type="evidence" value="ECO:0007669"/>
    <property type="project" value="TreeGrafter"/>
</dbReference>
<feature type="signal peptide" evidence="1">
    <location>
        <begin position="1"/>
        <end position="18"/>
    </location>
</feature>